<sequence length="426" mass="43095">MIHDRWRRLDRTAGGLPLDLALYLSGAAFAGFTAASSTLPAHRAWGALALWGYAAAALVCGGQWALRRRWPRGASAAARATLTAAAFAATCLVPLLAQAVQRAGGNAHRAQEEVAVVEAGAGRLLATGTPYLADAAIAARPAAEQLLGYLPYQPGMVVFGLPRALAGAHWWTDARVGFALVALVALGAALAVLPTTAGRRPAVVRAAQAATVLPVCALTLATGGDDLPVLALCLLACALLAGRRPGAAGAAVGAAGALKLLAWPVALVLAVAVAARRPRDLGRYLAGAVGIPLASALPAVLVDPGAAADNLVGFPLGHGVVRSPAASPLPGHLIGTHLPYGRPLALGLLLAAGLAIAWWLRRDPPRTAARAAAVCAAGLLAATLLLPATRFGYLLYPAALALWVPALRPAAGPAPRRPAVAPRRAA</sequence>
<gene>
    <name evidence="9" type="ORF">GCM10010124_33080</name>
</gene>
<evidence type="ECO:0000256" key="1">
    <source>
        <dbReference type="ARBA" id="ARBA00004651"/>
    </source>
</evidence>
<evidence type="ECO:0000256" key="2">
    <source>
        <dbReference type="ARBA" id="ARBA00022475"/>
    </source>
</evidence>
<feature type="transmembrane region" description="Helical" evidence="8">
    <location>
        <begin position="20"/>
        <end position="39"/>
    </location>
</feature>
<evidence type="ECO:0000313" key="9">
    <source>
        <dbReference type="EMBL" id="GGK37655.1"/>
    </source>
</evidence>
<comment type="subcellular location">
    <subcellularLocation>
        <location evidence="1">Cell membrane</location>
        <topology evidence="1">Multi-pass membrane protein</topology>
    </subcellularLocation>
</comment>
<dbReference type="InterPro" id="IPR018584">
    <property type="entry name" value="GT87"/>
</dbReference>
<reference evidence="9" key="2">
    <citation type="submission" date="2020-09" db="EMBL/GenBank/DDBJ databases">
        <authorList>
            <person name="Sun Q."/>
            <person name="Ohkuma M."/>
        </authorList>
    </citation>
    <scope>NUCLEOTIDE SEQUENCE</scope>
    <source>
        <strain evidence="9">JCM 3091</strain>
    </source>
</reference>
<evidence type="ECO:0000256" key="8">
    <source>
        <dbReference type="SAM" id="Phobius"/>
    </source>
</evidence>
<evidence type="ECO:0000256" key="3">
    <source>
        <dbReference type="ARBA" id="ARBA00022679"/>
    </source>
</evidence>
<keyword evidence="5 8" id="KW-1133">Transmembrane helix</keyword>
<feature type="transmembrane region" description="Helical" evidence="8">
    <location>
        <begin position="176"/>
        <end position="197"/>
    </location>
</feature>
<keyword evidence="10" id="KW-1185">Reference proteome</keyword>
<comment type="caution">
    <text evidence="9">The sequence shown here is derived from an EMBL/GenBank/DDBJ whole genome shotgun (WGS) entry which is preliminary data.</text>
</comment>
<feature type="transmembrane region" description="Helical" evidence="8">
    <location>
        <begin position="247"/>
        <end position="272"/>
    </location>
</feature>
<evidence type="ECO:0000256" key="4">
    <source>
        <dbReference type="ARBA" id="ARBA00022692"/>
    </source>
</evidence>
<dbReference type="RefSeq" id="WP_373290284.1">
    <property type="nucleotide sequence ID" value="NZ_BMQC01000013.1"/>
</dbReference>
<feature type="transmembrane region" description="Helical" evidence="8">
    <location>
        <begin position="78"/>
        <end position="97"/>
    </location>
</feature>
<evidence type="ECO:0000313" key="10">
    <source>
        <dbReference type="Proteomes" id="UP000662200"/>
    </source>
</evidence>
<feature type="transmembrane region" description="Helical" evidence="8">
    <location>
        <begin position="284"/>
        <end position="302"/>
    </location>
</feature>
<evidence type="ECO:0000256" key="5">
    <source>
        <dbReference type="ARBA" id="ARBA00022989"/>
    </source>
</evidence>
<feature type="transmembrane region" description="Helical" evidence="8">
    <location>
        <begin position="209"/>
        <end position="241"/>
    </location>
</feature>
<dbReference type="GO" id="GO:0005886">
    <property type="term" value="C:plasma membrane"/>
    <property type="evidence" value="ECO:0007669"/>
    <property type="project" value="UniProtKB-SubCell"/>
</dbReference>
<feature type="transmembrane region" description="Helical" evidence="8">
    <location>
        <begin position="340"/>
        <end position="360"/>
    </location>
</feature>
<evidence type="ECO:0008006" key="11">
    <source>
        <dbReference type="Google" id="ProtNLM"/>
    </source>
</evidence>
<protein>
    <recommendedName>
        <fullName evidence="11">DUF2029 domain-containing protein</fullName>
    </recommendedName>
</protein>
<feature type="transmembrane region" description="Helical" evidence="8">
    <location>
        <begin position="367"/>
        <end position="385"/>
    </location>
</feature>
<dbReference type="AlphaFoldDB" id="A0A8J3BP99"/>
<keyword evidence="6 8" id="KW-0472">Membrane</keyword>
<keyword evidence="2" id="KW-1003">Cell membrane</keyword>
<reference evidence="9" key="1">
    <citation type="journal article" date="2014" name="Int. J. Syst. Evol. Microbiol.">
        <title>Complete genome sequence of Corynebacterium casei LMG S-19264T (=DSM 44701T), isolated from a smear-ripened cheese.</title>
        <authorList>
            <consortium name="US DOE Joint Genome Institute (JGI-PGF)"/>
            <person name="Walter F."/>
            <person name="Albersmeier A."/>
            <person name="Kalinowski J."/>
            <person name="Ruckert C."/>
        </authorList>
    </citation>
    <scope>NUCLEOTIDE SEQUENCE</scope>
    <source>
        <strain evidence="9">JCM 3091</strain>
    </source>
</reference>
<feature type="transmembrane region" description="Helical" evidence="8">
    <location>
        <begin position="45"/>
        <end position="66"/>
    </location>
</feature>
<name>A0A8J3BP99_9ACTN</name>
<organism evidence="9 10">
    <name type="scientific">Pilimelia terevasa</name>
    <dbReference type="NCBI Taxonomy" id="53372"/>
    <lineage>
        <taxon>Bacteria</taxon>
        <taxon>Bacillati</taxon>
        <taxon>Actinomycetota</taxon>
        <taxon>Actinomycetes</taxon>
        <taxon>Micromonosporales</taxon>
        <taxon>Micromonosporaceae</taxon>
        <taxon>Pilimelia</taxon>
    </lineage>
</organism>
<accession>A0A8J3BP99</accession>
<dbReference type="GO" id="GO:0016758">
    <property type="term" value="F:hexosyltransferase activity"/>
    <property type="evidence" value="ECO:0007669"/>
    <property type="project" value="InterPro"/>
</dbReference>
<comment type="similarity">
    <text evidence="7">Belongs to the glycosyltransferase 87 family.</text>
</comment>
<evidence type="ECO:0000256" key="7">
    <source>
        <dbReference type="ARBA" id="ARBA00024033"/>
    </source>
</evidence>
<dbReference type="Pfam" id="PF09594">
    <property type="entry name" value="GT87"/>
    <property type="match status" value="1"/>
</dbReference>
<dbReference type="Proteomes" id="UP000662200">
    <property type="component" value="Unassembled WGS sequence"/>
</dbReference>
<keyword evidence="4 8" id="KW-0812">Transmembrane</keyword>
<evidence type="ECO:0000256" key="6">
    <source>
        <dbReference type="ARBA" id="ARBA00023136"/>
    </source>
</evidence>
<proteinExistence type="inferred from homology"/>
<dbReference type="EMBL" id="BMQC01000013">
    <property type="protein sequence ID" value="GGK37655.1"/>
    <property type="molecule type" value="Genomic_DNA"/>
</dbReference>
<keyword evidence="3" id="KW-0808">Transferase</keyword>